<evidence type="ECO:0000313" key="1">
    <source>
        <dbReference type="EMBL" id="GAA4251210.1"/>
    </source>
</evidence>
<keyword evidence="2" id="KW-1185">Reference proteome</keyword>
<dbReference type="Proteomes" id="UP001500620">
    <property type="component" value="Unassembled WGS sequence"/>
</dbReference>
<name>A0ABP8DB61_9ACTN</name>
<comment type="caution">
    <text evidence="1">The sequence shown here is derived from an EMBL/GenBank/DDBJ whole genome shotgun (WGS) entry which is preliminary data.</text>
</comment>
<dbReference type="EMBL" id="BAABAT010000011">
    <property type="protein sequence ID" value="GAA4251210.1"/>
    <property type="molecule type" value="Genomic_DNA"/>
</dbReference>
<organism evidence="1 2">
    <name type="scientific">Dactylosporangium darangshiense</name>
    <dbReference type="NCBI Taxonomy" id="579108"/>
    <lineage>
        <taxon>Bacteria</taxon>
        <taxon>Bacillati</taxon>
        <taxon>Actinomycetota</taxon>
        <taxon>Actinomycetes</taxon>
        <taxon>Micromonosporales</taxon>
        <taxon>Micromonosporaceae</taxon>
        <taxon>Dactylosporangium</taxon>
    </lineage>
</organism>
<gene>
    <name evidence="1" type="ORF">GCM10022255_042920</name>
</gene>
<dbReference type="RefSeq" id="WP_345128888.1">
    <property type="nucleotide sequence ID" value="NZ_BAABAT010000011.1"/>
</dbReference>
<proteinExistence type="predicted"/>
<accession>A0ABP8DB61</accession>
<sequence>MADHRRSAARRGAEVDGVRRRLNFRPRVSTGIVVASLLAQPVGV</sequence>
<evidence type="ECO:0000313" key="2">
    <source>
        <dbReference type="Proteomes" id="UP001500620"/>
    </source>
</evidence>
<reference evidence="2" key="1">
    <citation type="journal article" date="2019" name="Int. J. Syst. Evol. Microbiol.">
        <title>The Global Catalogue of Microorganisms (GCM) 10K type strain sequencing project: providing services to taxonomists for standard genome sequencing and annotation.</title>
        <authorList>
            <consortium name="The Broad Institute Genomics Platform"/>
            <consortium name="The Broad Institute Genome Sequencing Center for Infectious Disease"/>
            <person name="Wu L."/>
            <person name="Ma J."/>
        </authorList>
    </citation>
    <scope>NUCLEOTIDE SEQUENCE [LARGE SCALE GENOMIC DNA]</scope>
    <source>
        <strain evidence="2">JCM 17441</strain>
    </source>
</reference>
<protein>
    <submittedName>
        <fullName evidence="1">Uncharacterized protein</fullName>
    </submittedName>
</protein>